<dbReference type="STRING" id="1330018.A0A167GG62"/>
<dbReference type="AlphaFoldDB" id="A0A167GG62"/>
<dbReference type="Gene3D" id="4.10.60.10">
    <property type="entry name" value="Zinc finger, CCHC-type"/>
    <property type="match status" value="1"/>
</dbReference>
<evidence type="ECO:0000259" key="4">
    <source>
        <dbReference type="PROSITE" id="PS50158"/>
    </source>
</evidence>
<dbReference type="EMBL" id="KV417340">
    <property type="protein sequence ID" value="KZO90523.1"/>
    <property type="molecule type" value="Genomic_DNA"/>
</dbReference>
<evidence type="ECO:0000256" key="3">
    <source>
        <dbReference type="SAM" id="MobiDB-lite"/>
    </source>
</evidence>
<feature type="region of interest" description="Disordered" evidence="3">
    <location>
        <begin position="62"/>
        <end position="98"/>
    </location>
</feature>
<dbReference type="Pfam" id="PF00098">
    <property type="entry name" value="zf-CCHC"/>
    <property type="match status" value="1"/>
</dbReference>
<dbReference type="InterPro" id="IPR036875">
    <property type="entry name" value="Znf_CCHC_sf"/>
</dbReference>
<dbReference type="Proteomes" id="UP000076738">
    <property type="component" value="Unassembled WGS sequence"/>
</dbReference>
<protein>
    <recommendedName>
        <fullName evidence="4">CCHC-type domain-containing protein</fullName>
    </recommendedName>
</protein>
<dbReference type="PANTHER" id="PTHR15503">
    <property type="entry name" value="LDOC1 RELATED"/>
    <property type="match status" value="1"/>
</dbReference>
<keyword evidence="2" id="KW-0862">Zinc</keyword>
<accession>A0A167GG62</accession>
<dbReference type="OrthoDB" id="3060939at2759"/>
<dbReference type="GO" id="GO:0003676">
    <property type="term" value="F:nucleic acid binding"/>
    <property type="evidence" value="ECO:0007669"/>
    <property type="project" value="InterPro"/>
</dbReference>
<keyword evidence="1" id="KW-0507">mRNA processing</keyword>
<feature type="non-terminal residue" evidence="5">
    <location>
        <position position="124"/>
    </location>
</feature>
<feature type="compositionally biased region" description="Polar residues" evidence="3">
    <location>
        <begin position="85"/>
        <end position="97"/>
    </location>
</feature>
<dbReference type="InterPro" id="IPR032567">
    <property type="entry name" value="RTL1-rel"/>
</dbReference>
<dbReference type="PROSITE" id="PS50158">
    <property type="entry name" value="ZF_CCHC"/>
    <property type="match status" value="1"/>
</dbReference>
<dbReference type="SUPFAM" id="SSF57756">
    <property type="entry name" value="Retrovirus zinc finger-like domains"/>
    <property type="match status" value="1"/>
</dbReference>
<organism evidence="5 6">
    <name type="scientific">Calocera viscosa (strain TUFC12733)</name>
    <dbReference type="NCBI Taxonomy" id="1330018"/>
    <lineage>
        <taxon>Eukaryota</taxon>
        <taxon>Fungi</taxon>
        <taxon>Dikarya</taxon>
        <taxon>Basidiomycota</taxon>
        <taxon>Agaricomycotina</taxon>
        <taxon>Dacrymycetes</taxon>
        <taxon>Dacrymycetales</taxon>
        <taxon>Dacrymycetaceae</taxon>
        <taxon>Calocera</taxon>
    </lineage>
</organism>
<evidence type="ECO:0000256" key="1">
    <source>
        <dbReference type="ARBA" id="ARBA00022664"/>
    </source>
</evidence>
<proteinExistence type="predicted"/>
<dbReference type="GO" id="GO:0006397">
    <property type="term" value="P:mRNA processing"/>
    <property type="evidence" value="ECO:0007669"/>
    <property type="project" value="UniProtKB-KW"/>
</dbReference>
<keyword evidence="2" id="KW-0479">Metal-binding</keyword>
<feature type="domain" description="CCHC-type" evidence="4">
    <location>
        <begin position="108"/>
        <end position="123"/>
    </location>
</feature>
<evidence type="ECO:0000313" key="6">
    <source>
        <dbReference type="Proteomes" id="UP000076738"/>
    </source>
</evidence>
<evidence type="ECO:0000313" key="5">
    <source>
        <dbReference type="EMBL" id="KZO90523.1"/>
    </source>
</evidence>
<dbReference type="GO" id="GO:0008270">
    <property type="term" value="F:zinc ion binding"/>
    <property type="evidence" value="ECO:0007669"/>
    <property type="project" value="UniProtKB-KW"/>
</dbReference>
<dbReference type="SMART" id="SM00343">
    <property type="entry name" value="ZnF_C2HC"/>
    <property type="match status" value="1"/>
</dbReference>
<dbReference type="PANTHER" id="PTHR15503:SF22">
    <property type="entry name" value="TRANSPOSON TY3-I GAG POLYPROTEIN"/>
    <property type="match status" value="1"/>
</dbReference>
<gene>
    <name evidence="5" type="ORF">CALVIDRAFT_490330</name>
</gene>
<evidence type="ECO:0000256" key="2">
    <source>
        <dbReference type="PROSITE-ProRule" id="PRU00047"/>
    </source>
</evidence>
<keyword evidence="2" id="KW-0863">Zinc-finger</keyword>
<keyword evidence="6" id="KW-1185">Reference proteome</keyword>
<sequence length="124" mass="14293">MAFKELAARTGYNDIGHVERFKRGLNRPILDKIFALAEMPETFDGWCKYASRFDNQWRQYKAEEKASNPQQTPKSKPFVPKASTPVRQNAIADTSTPMDIDKNRKEIRCFNCGQKGHIKRNCPT</sequence>
<reference evidence="5 6" key="1">
    <citation type="journal article" date="2016" name="Mol. Biol. Evol.">
        <title>Comparative Genomics of Early-Diverging Mushroom-Forming Fungi Provides Insights into the Origins of Lignocellulose Decay Capabilities.</title>
        <authorList>
            <person name="Nagy L.G."/>
            <person name="Riley R."/>
            <person name="Tritt A."/>
            <person name="Adam C."/>
            <person name="Daum C."/>
            <person name="Floudas D."/>
            <person name="Sun H."/>
            <person name="Yadav J.S."/>
            <person name="Pangilinan J."/>
            <person name="Larsson K.H."/>
            <person name="Matsuura K."/>
            <person name="Barry K."/>
            <person name="Labutti K."/>
            <person name="Kuo R."/>
            <person name="Ohm R.A."/>
            <person name="Bhattacharya S.S."/>
            <person name="Shirouzu T."/>
            <person name="Yoshinaga Y."/>
            <person name="Martin F.M."/>
            <person name="Grigoriev I.V."/>
            <person name="Hibbett D.S."/>
        </authorList>
    </citation>
    <scope>NUCLEOTIDE SEQUENCE [LARGE SCALE GENOMIC DNA]</scope>
    <source>
        <strain evidence="5 6">TUFC12733</strain>
    </source>
</reference>
<dbReference type="InterPro" id="IPR001878">
    <property type="entry name" value="Znf_CCHC"/>
</dbReference>
<name>A0A167GG62_CALVF</name>